<evidence type="ECO:0008006" key="4">
    <source>
        <dbReference type="Google" id="ProtNLM"/>
    </source>
</evidence>
<dbReference type="Proteomes" id="UP001501480">
    <property type="component" value="Unassembled WGS sequence"/>
</dbReference>
<dbReference type="EMBL" id="BAAAPY010000005">
    <property type="protein sequence ID" value="GAA2078817.1"/>
    <property type="molecule type" value="Genomic_DNA"/>
</dbReference>
<evidence type="ECO:0000313" key="2">
    <source>
        <dbReference type="EMBL" id="GAA2078817.1"/>
    </source>
</evidence>
<protein>
    <recommendedName>
        <fullName evidence="4">DUF2946 domain-containing protein</fullName>
    </recommendedName>
</protein>
<keyword evidence="1" id="KW-1133">Transmembrane helix</keyword>
<name>A0ABN2VZL4_9ACTN</name>
<gene>
    <name evidence="2" type="ORF">GCM10009821_18480</name>
</gene>
<dbReference type="InterPro" id="IPR006311">
    <property type="entry name" value="TAT_signal"/>
</dbReference>
<accession>A0ABN2VZL4</accession>
<dbReference type="InterPro" id="IPR046151">
    <property type="entry name" value="DUF6153"/>
</dbReference>
<comment type="caution">
    <text evidence="2">The sequence shown here is derived from an EMBL/GenBank/DDBJ whole genome shotgun (WGS) entry which is preliminary data.</text>
</comment>
<keyword evidence="1" id="KW-0812">Transmembrane</keyword>
<dbReference type="PROSITE" id="PS51318">
    <property type="entry name" value="TAT"/>
    <property type="match status" value="1"/>
</dbReference>
<reference evidence="2 3" key="1">
    <citation type="journal article" date="2019" name="Int. J. Syst. Evol. Microbiol.">
        <title>The Global Catalogue of Microorganisms (GCM) 10K type strain sequencing project: providing services to taxonomists for standard genome sequencing and annotation.</title>
        <authorList>
            <consortium name="The Broad Institute Genomics Platform"/>
            <consortium name="The Broad Institute Genome Sequencing Center for Infectious Disease"/>
            <person name="Wu L."/>
            <person name="Ma J."/>
        </authorList>
    </citation>
    <scope>NUCLEOTIDE SEQUENCE [LARGE SCALE GENOMIC DNA]</scope>
    <source>
        <strain evidence="2 3">JCM 15749</strain>
    </source>
</reference>
<keyword evidence="3" id="KW-1185">Reference proteome</keyword>
<dbReference type="RefSeq" id="WP_344327280.1">
    <property type="nucleotide sequence ID" value="NZ_BAAAPY010000005.1"/>
</dbReference>
<organism evidence="2 3">
    <name type="scientific">Aeromicrobium halocynthiae</name>
    <dbReference type="NCBI Taxonomy" id="560557"/>
    <lineage>
        <taxon>Bacteria</taxon>
        <taxon>Bacillati</taxon>
        <taxon>Actinomycetota</taxon>
        <taxon>Actinomycetes</taxon>
        <taxon>Propionibacteriales</taxon>
        <taxon>Nocardioidaceae</taxon>
        <taxon>Aeromicrobium</taxon>
    </lineage>
</organism>
<sequence>MQSRVHRRAPRRRRFLGLAAVAGVLAGLFAMHALGLHGTSVPAPVTTVAVAEHAESSAAAHAAATNHDHGESSHPCPGCTESHLGMAGMCLSILLAVGISVVLLRPRLFLWWALEPWRRLDARILAVAAARPPRPPSLHVLCISRT</sequence>
<dbReference type="Pfam" id="PF19650">
    <property type="entry name" value="DUF6153"/>
    <property type="match status" value="1"/>
</dbReference>
<evidence type="ECO:0000256" key="1">
    <source>
        <dbReference type="SAM" id="Phobius"/>
    </source>
</evidence>
<proteinExistence type="predicted"/>
<evidence type="ECO:0000313" key="3">
    <source>
        <dbReference type="Proteomes" id="UP001501480"/>
    </source>
</evidence>
<keyword evidence="1" id="KW-0472">Membrane</keyword>
<feature type="transmembrane region" description="Helical" evidence="1">
    <location>
        <begin position="84"/>
        <end position="104"/>
    </location>
</feature>